<gene>
    <name evidence="9" type="ORF">KQX54_002654</name>
</gene>
<reference evidence="9 10" key="1">
    <citation type="journal article" date="2021" name="J. Hered.">
        <title>A chromosome-level genome assembly of the parasitoid wasp, Cotesia glomerata (Hymenoptera: Braconidae).</title>
        <authorList>
            <person name="Pinto B.J."/>
            <person name="Weis J.J."/>
            <person name="Gamble T."/>
            <person name="Ode P.J."/>
            <person name="Paul R."/>
            <person name="Zaspel J.M."/>
        </authorList>
    </citation>
    <scope>NUCLEOTIDE SEQUENCE [LARGE SCALE GENOMIC DNA]</scope>
    <source>
        <strain evidence="9">CgM1</strain>
    </source>
</reference>
<dbReference type="PANTHER" id="PTHR11827">
    <property type="entry name" value="SOLUTE CARRIER FAMILY 12, CATION COTRANSPORTERS"/>
    <property type="match status" value="1"/>
</dbReference>
<dbReference type="Proteomes" id="UP000826195">
    <property type="component" value="Unassembled WGS sequence"/>
</dbReference>
<keyword evidence="4 6" id="KW-0472">Membrane</keyword>
<evidence type="ECO:0000313" key="10">
    <source>
        <dbReference type="Proteomes" id="UP000826195"/>
    </source>
</evidence>
<feature type="transmembrane region" description="Helical" evidence="6">
    <location>
        <begin position="626"/>
        <end position="647"/>
    </location>
</feature>
<dbReference type="InterPro" id="IPR018491">
    <property type="entry name" value="SLC12_C"/>
</dbReference>
<proteinExistence type="predicted"/>
<dbReference type="NCBIfam" id="TIGR00930">
    <property type="entry name" value="2a30"/>
    <property type="match status" value="1"/>
</dbReference>
<feature type="transmembrane region" description="Helical" evidence="6">
    <location>
        <begin position="505"/>
        <end position="526"/>
    </location>
</feature>
<dbReference type="SMART" id="SM00213">
    <property type="entry name" value="UBQ"/>
    <property type="match status" value="1"/>
</dbReference>
<evidence type="ECO:0000256" key="3">
    <source>
        <dbReference type="ARBA" id="ARBA00022989"/>
    </source>
</evidence>
<dbReference type="Pfam" id="PF00324">
    <property type="entry name" value="AA_permease"/>
    <property type="match status" value="1"/>
</dbReference>
<organism evidence="9 10">
    <name type="scientific">Cotesia glomerata</name>
    <name type="common">Lepidopteran parasitic wasp</name>
    <name type="synonym">Apanteles glomeratus</name>
    <dbReference type="NCBI Taxonomy" id="32391"/>
    <lineage>
        <taxon>Eukaryota</taxon>
        <taxon>Metazoa</taxon>
        <taxon>Ecdysozoa</taxon>
        <taxon>Arthropoda</taxon>
        <taxon>Hexapoda</taxon>
        <taxon>Insecta</taxon>
        <taxon>Pterygota</taxon>
        <taxon>Neoptera</taxon>
        <taxon>Endopterygota</taxon>
        <taxon>Hymenoptera</taxon>
        <taxon>Apocrita</taxon>
        <taxon>Ichneumonoidea</taxon>
        <taxon>Braconidae</taxon>
        <taxon>Microgastrinae</taxon>
        <taxon>Cotesia</taxon>
    </lineage>
</organism>
<dbReference type="SUPFAM" id="SSF46934">
    <property type="entry name" value="UBA-like"/>
    <property type="match status" value="1"/>
</dbReference>
<dbReference type="PANTHER" id="PTHR11827:SF103">
    <property type="entry name" value="SODIUM CHLORIDE COTRANSPORTER 69, ISOFORM E"/>
    <property type="match status" value="1"/>
</dbReference>
<keyword evidence="3 6" id="KW-1133">Transmembrane helix</keyword>
<dbReference type="SUPFAM" id="SSF54236">
    <property type="entry name" value="Ubiquitin-like"/>
    <property type="match status" value="1"/>
</dbReference>
<feature type="transmembrane region" description="Helical" evidence="6">
    <location>
        <begin position="746"/>
        <end position="770"/>
    </location>
</feature>
<name>A0AAV7IAS7_COTGL</name>
<feature type="transmembrane region" description="Helical" evidence="6">
    <location>
        <begin position="970"/>
        <end position="989"/>
    </location>
</feature>
<dbReference type="InterPro" id="IPR004841">
    <property type="entry name" value="AA-permease/SLC12A_dom"/>
</dbReference>
<keyword evidence="2 6" id="KW-0812">Transmembrane</keyword>
<dbReference type="SMART" id="SM00165">
    <property type="entry name" value="UBA"/>
    <property type="match status" value="1"/>
</dbReference>
<dbReference type="GO" id="GO:0055075">
    <property type="term" value="P:potassium ion homeostasis"/>
    <property type="evidence" value="ECO:0007669"/>
    <property type="project" value="TreeGrafter"/>
</dbReference>
<evidence type="ECO:0000259" key="7">
    <source>
        <dbReference type="PROSITE" id="PS50030"/>
    </source>
</evidence>
<dbReference type="InterPro" id="IPR047878">
    <property type="entry name" value="UBL7_UBA"/>
</dbReference>
<dbReference type="InterPro" id="IPR015940">
    <property type="entry name" value="UBA"/>
</dbReference>
<feature type="region of interest" description="Disordered" evidence="5">
    <location>
        <begin position="256"/>
        <end position="276"/>
    </location>
</feature>
<dbReference type="Gene3D" id="3.10.20.90">
    <property type="entry name" value="Phosphatidylinositol 3-kinase Catalytic Subunit, Chain A, domain 1"/>
    <property type="match status" value="1"/>
</dbReference>
<evidence type="ECO:0000256" key="4">
    <source>
        <dbReference type="ARBA" id="ARBA00023136"/>
    </source>
</evidence>
<dbReference type="CDD" id="cd14326">
    <property type="entry name" value="UBA_UBL7"/>
    <property type="match status" value="1"/>
</dbReference>
<protein>
    <recommendedName>
        <fullName evidence="11">Bumetanide-sensitive sodium-(Potassium)-chloride cotransporter</fullName>
    </recommendedName>
</protein>
<accession>A0AAV7IAS7</accession>
<dbReference type="EMBL" id="JAHXZJ010001864">
    <property type="protein sequence ID" value="KAH0548816.1"/>
    <property type="molecule type" value="Genomic_DNA"/>
</dbReference>
<comment type="caution">
    <text evidence="9">The sequence shown here is derived from an EMBL/GenBank/DDBJ whole genome shotgun (WGS) entry which is preliminary data.</text>
</comment>
<feature type="region of interest" description="Disordered" evidence="5">
    <location>
        <begin position="214"/>
        <end position="235"/>
    </location>
</feature>
<dbReference type="PROSITE" id="PS50053">
    <property type="entry name" value="UBIQUITIN_2"/>
    <property type="match status" value="1"/>
</dbReference>
<sequence length="1457" mass="159332">MATELLLGVRLIPGLSKVLKINDINLQAKVENLRMETASKIELPKDSFELIYCGCILEDDVTLESCGLKSGSMVHVLKKKAPELPVPAKSIPEESILQLSSAFRSFNENPALKSALHRLSKRPEVIENIILTTPGLSEDSVAIAMLQDPDLMAHFTHSDTVKRIAELHPLLIEAAQMIAAAVHEEAHNAAATAGPSSSAMNAASTAYSYSLDNMSDDEMAGDSSQSSDSAHHQNGSLRTGAMAITTAQLAAALARAGAGTQSAPPPSSSSSSASTGSFNSGIITTEMFTQAMQQAFAVSSAGGAQAASPALQSATSANPATSAPAAAAPGLSAGSNLERQLAQMHEIGLQNDTINIQALEFTNGDVQAAIELVFSGLEQFVGLLTKKKRSLKMPYEKNGSTEITMEDVELSPLQRRTRFHVNRVDSLEGRTSLLGEQETRKSLRHMTREALPRLDNYRNILSIQAAHRPTLDELHNPSLGSKGPATSTLPFTHVKEPETGIKFGWIQGVLMRCLLNIWGVMLFLRLSWVVAQAGVGQAILLILTTTVVTTITSLSMSAISTNGLIKGGGTYYMISRSLGPEFGGSIGLIFSLANAVACSMYVVGFCESLQDLLRSFGLCIYDCAHYDVRIIGCITICVLLAIVMIGMEWEAKAQIGLLIILLIALGDFIIGTFVGPKNNEEYAKGFIGYNAELFRENFAPDYREYDGVSHNFFSVLAIFFPAATGILAGANISGDLKDPQKAIPKGTILAILLTTISYLLMAAMVGGSVLRQASGNVSDLLIMSNQTEILLNSTNTLFNSSLPLEDSNNNNNSISNDSIDNLNGTDRLWSNYGTAFKCADTNTCKYGSHNSFQVIELVSVFGPIIYAGCFAATLSSALASLVSAPKVFQALCQDRLYPGIAWFSGKDGKEPIRGYFLTFFIAVGFILIGNLNSIAPLISNFFLAAYTLVNFSTFHASLAKPIGWRPTFKYYNMWLSLTGAILCVLVMFLISWSTALLTLGFVMALYLVVSYRKPDVNWGSTTQAQTYNNALNAVQQLDRVEEHVKNYRPQILVLSGNPSARSILIDFAHYITKKQSLLICGDIVESTLSHKTRSALMSKFSYWLKNNKIKGFYTVVDGVNFQEGATSLIQTCGLGKLRPNILMIGYKQDWAVCCENDLNMYFNVMHKALDMHVAVAILRISEGFDNSEALNDSSENYKKSSITIRGNQSFSQLSQASSSSDVSMPSSPTLRRSEVSNNPDASASEERPENRSNNISIISKDILTSITKFRRKQKKSTIDVWWLYDDGGLTLLLPYIISTRRHWSNSKLRVFALANRHSELEYEQRNMASLLSKFRIDYSDLKVIPNISKPADQKTKNFFDLLIADYQSRSRSSDNGSKITESELLAMNEKTNRHLRLRELLIENSMDSNLIVMTLPMPRKGAVSAPLYMAWLETLTRDMPPFLLVRGNHTSVLTFYS</sequence>
<feature type="transmembrane region" description="Helical" evidence="6">
    <location>
        <begin position="653"/>
        <end position="674"/>
    </location>
</feature>
<evidence type="ECO:0000256" key="1">
    <source>
        <dbReference type="ARBA" id="ARBA00004141"/>
    </source>
</evidence>
<dbReference type="InterPro" id="IPR000626">
    <property type="entry name" value="Ubiquitin-like_dom"/>
</dbReference>
<dbReference type="Pfam" id="PF03522">
    <property type="entry name" value="SLC12"/>
    <property type="match status" value="1"/>
</dbReference>
<feature type="region of interest" description="Disordered" evidence="5">
    <location>
        <begin position="1211"/>
        <end position="1251"/>
    </location>
</feature>
<dbReference type="GO" id="GO:0055064">
    <property type="term" value="P:chloride ion homeostasis"/>
    <property type="evidence" value="ECO:0007669"/>
    <property type="project" value="TreeGrafter"/>
</dbReference>
<feature type="domain" description="UBA" evidence="7">
    <location>
        <begin position="335"/>
        <end position="376"/>
    </location>
</feature>
<feature type="domain" description="Ubiquitin-like" evidence="8">
    <location>
        <begin position="5"/>
        <end position="80"/>
    </location>
</feature>
<evidence type="ECO:0000313" key="9">
    <source>
        <dbReference type="EMBL" id="KAH0548816.1"/>
    </source>
</evidence>
<evidence type="ECO:0000256" key="6">
    <source>
        <dbReference type="SAM" id="Phobius"/>
    </source>
</evidence>
<feature type="transmembrane region" description="Helical" evidence="6">
    <location>
        <begin position="585"/>
        <end position="606"/>
    </location>
</feature>
<feature type="transmembrane region" description="Helical" evidence="6">
    <location>
        <begin position="712"/>
        <end position="734"/>
    </location>
</feature>
<dbReference type="GO" id="GO:1990573">
    <property type="term" value="P:potassium ion import across plasma membrane"/>
    <property type="evidence" value="ECO:0007669"/>
    <property type="project" value="TreeGrafter"/>
</dbReference>
<evidence type="ECO:0008006" key="11">
    <source>
        <dbReference type="Google" id="ProtNLM"/>
    </source>
</evidence>
<feature type="compositionally biased region" description="Low complexity" evidence="5">
    <location>
        <begin position="1211"/>
        <end position="1227"/>
    </location>
</feature>
<dbReference type="GO" id="GO:0008511">
    <property type="term" value="F:sodium:potassium:chloride symporter activity"/>
    <property type="evidence" value="ECO:0007669"/>
    <property type="project" value="TreeGrafter"/>
</dbReference>
<keyword evidence="10" id="KW-1185">Reference proteome</keyword>
<dbReference type="InterPro" id="IPR004842">
    <property type="entry name" value="SLC12A_fam"/>
</dbReference>
<dbReference type="Pfam" id="PF00240">
    <property type="entry name" value="ubiquitin"/>
    <property type="match status" value="1"/>
</dbReference>
<evidence type="ECO:0000256" key="2">
    <source>
        <dbReference type="ARBA" id="ARBA00022692"/>
    </source>
</evidence>
<evidence type="ECO:0000259" key="8">
    <source>
        <dbReference type="PROSITE" id="PS50053"/>
    </source>
</evidence>
<dbReference type="GO" id="GO:0016020">
    <property type="term" value="C:membrane"/>
    <property type="evidence" value="ECO:0007669"/>
    <property type="project" value="UniProtKB-SubCell"/>
</dbReference>
<dbReference type="Gene3D" id="1.10.8.10">
    <property type="entry name" value="DNA helicase RuvA subunit, C-terminal domain"/>
    <property type="match status" value="1"/>
</dbReference>
<feature type="transmembrane region" description="Helical" evidence="6">
    <location>
        <begin position="914"/>
        <end position="931"/>
    </location>
</feature>
<dbReference type="InterPro" id="IPR009060">
    <property type="entry name" value="UBA-like_sf"/>
</dbReference>
<dbReference type="GO" id="GO:0055078">
    <property type="term" value="P:sodium ion homeostasis"/>
    <property type="evidence" value="ECO:0007669"/>
    <property type="project" value="TreeGrafter"/>
</dbReference>
<dbReference type="PROSITE" id="PS50030">
    <property type="entry name" value="UBA"/>
    <property type="match status" value="1"/>
</dbReference>
<evidence type="ECO:0000256" key="5">
    <source>
        <dbReference type="SAM" id="MobiDB-lite"/>
    </source>
</evidence>
<feature type="transmembrane region" description="Helical" evidence="6">
    <location>
        <begin position="538"/>
        <end position="565"/>
    </location>
</feature>
<dbReference type="Gene3D" id="1.20.1740.10">
    <property type="entry name" value="Amino acid/polyamine transporter I"/>
    <property type="match status" value="1"/>
</dbReference>
<dbReference type="InterPro" id="IPR029071">
    <property type="entry name" value="Ubiquitin-like_domsf"/>
</dbReference>
<comment type="subcellular location">
    <subcellularLocation>
        <location evidence="1">Membrane</location>
        <topology evidence="1">Multi-pass membrane protein</topology>
    </subcellularLocation>
</comment>
<dbReference type="GO" id="GO:0006884">
    <property type="term" value="P:cell volume homeostasis"/>
    <property type="evidence" value="ECO:0007669"/>
    <property type="project" value="TreeGrafter"/>
</dbReference>